<dbReference type="PANTHER" id="PTHR10357">
    <property type="entry name" value="ALPHA-AMYLASE FAMILY MEMBER"/>
    <property type="match status" value="1"/>
</dbReference>
<feature type="domain" description="Glycosyl hydrolase family 13 catalytic" evidence="1">
    <location>
        <begin position="29"/>
        <end position="428"/>
    </location>
</feature>
<sequence length="565" mass="64101">MSGQSSRVTSNPKDTRARAEFLGTKVVYQIYVRSFNDSNGDGIGDLPGITQRLDYLQKLGVDYLWLTPFFVSPQHDNGYDVADYRNVEPLFGTMADFDELSVEAKKHGIKLMLDMVFNHTSTEHPWFQRALAGDPQYLAYYTFVDGSPDTPPTNWKSKFGGSAWEWVPALHKWYLHLFDTTQADLNWDNPNVRAELADIVRFWHNKGVDGFRFDVVNLISKPAVFEDDTIGDGRRFYTDGPHVHEYLQELVKRGGIDGLMTVGEMSSTSIENCIRYSNPADHELAMTFSFHHLKVDYLNGDKWALKEPDIGKLRELLKSWQEQITDGGGWNALFWANHDQPRPNSRFGDTERYWEMSSKLLAVTAHLLRGTPYIYQGEELGMTNAGFTDITQYRDVESLNYFKILQERGCSPKEALHIISERSRDNGRTPVQWDASKTAGFTSGTPWIGIPDNHTVINAAAEVDDPDSIFSFYQKLITLRKTHSVISKGNVHFIDCAGEKVIAYERTLDSCCVRVFANFSDQKVCCAPKTVIDGSDVLIGNYPDTVTDADALVLRPFEARAFIWE</sequence>
<keyword evidence="2" id="KW-0378">Hydrolase</keyword>
<dbReference type="NCBIfam" id="NF008183">
    <property type="entry name" value="PRK10933.1"/>
    <property type="match status" value="1"/>
</dbReference>
<dbReference type="SUPFAM" id="SSF51445">
    <property type="entry name" value="(Trans)glycosidases"/>
    <property type="match status" value="1"/>
</dbReference>
<dbReference type="Gene3D" id="3.90.400.10">
    <property type="entry name" value="Oligo-1,6-glucosidase, Domain 2"/>
    <property type="match status" value="1"/>
</dbReference>
<evidence type="ECO:0000313" key="2">
    <source>
        <dbReference type="EMBL" id="KRO02500.1"/>
    </source>
</evidence>
<dbReference type="EMBL" id="JQCP01000002">
    <property type="protein sequence ID" value="KRO02500.1"/>
    <property type="molecule type" value="Genomic_DNA"/>
</dbReference>
<dbReference type="GeneID" id="84904727"/>
<evidence type="ECO:0000259" key="1">
    <source>
        <dbReference type="SMART" id="SM00642"/>
    </source>
</evidence>
<dbReference type="InterPro" id="IPR045857">
    <property type="entry name" value="O16G_dom_2"/>
</dbReference>
<dbReference type="SUPFAM" id="SSF51011">
    <property type="entry name" value="Glycosyl hydrolase domain"/>
    <property type="match status" value="1"/>
</dbReference>
<dbReference type="InterPro" id="IPR013780">
    <property type="entry name" value="Glyco_hydro_b"/>
</dbReference>
<dbReference type="CDD" id="cd11333">
    <property type="entry name" value="AmyAc_SI_OligoGlu_DGase"/>
    <property type="match status" value="1"/>
</dbReference>
<proteinExistence type="predicted"/>
<comment type="caution">
    <text evidence="2">The sequence shown here is derived from an EMBL/GenBank/DDBJ whole genome shotgun (WGS) entry which is preliminary data.</text>
</comment>
<name>A0ABR5Q0L6_9ACTN</name>
<reference evidence="2 3" key="1">
    <citation type="journal article" date="2015" name="Genome Announc.">
        <title>Expanding the biotechnology potential of lactobacilli through comparative genomics of 213 strains and associated genera.</title>
        <authorList>
            <person name="Sun Z."/>
            <person name="Harris H.M."/>
            <person name="McCann A."/>
            <person name="Guo C."/>
            <person name="Argimon S."/>
            <person name="Zhang W."/>
            <person name="Yang X."/>
            <person name="Jeffery I.B."/>
            <person name="Cooney J.C."/>
            <person name="Kagawa T.F."/>
            <person name="Liu W."/>
            <person name="Song Y."/>
            <person name="Salvetti E."/>
            <person name="Wrobel A."/>
            <person name="Rasinkangas P."/>
            <person name="Parkhill J."/>
            <person name="Rea M.C."/>
            <person name="O'Sullivan O."/>
            <person name="Ritari J."/>
            <person name="Douillard F.P."/>
            <person name="Paul Ross R."/>
            <person name="Yang R."/>
            <person name="Briner A.E."/>
            <person name="Felis G.E."/>
            <person name="de Vos W.M."/>
            <person name="Barrangou R."/>
            <person name="Klaenhammer T.R."/>
            <person name="Caufield P.W."/>
            <person name="Cui Y."/>
            <person name="Zhang H."/>
            <person name="O'Toole P.W."/>
        </authorList>
    </citation>
    <scope>NUCLEOTIDE SEQUENCE [LARGE SCALE GENOMIC DNA]</scope>
    <source>
        <strain evidence="2 3">DSM 7090</strain>
    </source>
</reference>
<dbReference type="Proteomes" id="UP000051927">
    <property type="component" value="Unassembled WGS sequence"/>
</dbReference>
<dbReference type="SMART" id="SM00642">
    <property type="entry name" value="Aamy"/>
    <property type="match status" value="1"/>
</dbReference>
<dbReference type="GO" id="GO:0016787">
    <property type="term" value="F:hydrolase activity"/>
    <property type="evidence" value="ECO:0007669"/>
    <property type="project" value="UniProtKB-KW"/>
</dbReference>
<dbReference type="RefSeq" id="WP_003149549.1">
    <property type="nucleotide sequence ID" value="NZ_JQCP01000002.1"/>
</dbReference>
<accession>A0ABR5Q0L6</accession>
<organism evidence="2 3">
    <name type="scientific">Lancefieldella rimae</name>
    <dbReference type="NCBI Taxonomy" id="1383"/>
    <lineage>
        <taxon>Bacteria</taxon>
        <taxon>Bacillati</taxon>
        <taxon>Actinomycetota</taxon>
        <taxon>Coriobacteriia</taxon>
        <taxon>Coriobacteriales</taxon>
        <taxon>Atopobiaceae</taxon>
        <taxon>Lancefieldella</taxon>
    </lineage>
</organism>
<dbReference type="Gene3D" id="3.20.20.80">
    <property type="entry name" value="Glycosidases"/>
    <property type="match status" value="1"/>
</dbReference>
<protein>
    <submittedName>
        <fullName evidence="2">Trehalose-6-phosphate hydrolase</fullName>
    </submittedName>
</protein>
<dbReference type="InterPro" id="IPR017853">
    <property type="entry name" value="GH"/>
</dbReference>
<evidence type="ECO:0000313" key="3">
    <source>
        <dbReference type="Proteomes" id="UP000051927"/>
    </source>
</evidence>
<dbReference type="Pfam" id="PF00128">
    <property type="entry name" value="Alpha-amylase"/>
    <property type="match status" value="1"/>
</dbReference>
<keyword evidence="3" id="KW-1185">Reference proteome</keyword>
<gene>
    <name evidence="2" type="ORF">IV60_GL000947</name>
</gene>
<dbReference type="PANTHER" id="PTHR10357:SF217">
    <property type="entry name" value="TREHALOSE-6-PHOSPHATE HYDROLASE"/>
    <property type="match status" value="1"/>
</dbReference>
<dbReference type="InterPro" id="IPR006047">
    <property type="entry name" value="GH13_cat_dom"/>
</dbReference>
<dbReference type="Gene3D" id="2.60.40.1180">
    <property type="entry name" value="Golgi alpha-mannosidase II"/>
    <property type="match status" value="1"/>
</dbReference>